<dbReference type="HOGENOM" id="CLU_552292_0_0_1"/>
<proteinExistence type="predicted"/>
<feature type="region of interest" description="Disordered" evidence="1">
    <location>
        <begin position="80"/>
        <end position="107"/>
    </location>
</feature>
<dbReference type="EMBL" id="JH993857">
    <property type="protein sequence ID" value="ELQ76284.1"/>
    <property type="molecule type" value="Genomic_DNA"/>
</dbReference>
<dbReference type="Proteomes" id="UP000011185">
    <property type="component" value="Unassembled WGS sequence"/>
</dbReference>
<sequence length="494" mass="56791">MFLFVRGIFHSLVSLVTNRNESSLPSSDFVMVDMPNNLPADQSYSGYFGADSESMDIPNEFDVECEAQVDNYATAHTSVESINDSQPTSNHTQPEQVETMKQQASESLHTTDNVLKDCYDSYPSGYTDSQPRSLIDEPEHDSGPRALTLEGHEWLLLDDSKQKCKQEYQNTEPTNLNVNELCKTKFHTWPYFKDNSVFNIQTVCQLDNCYFQNSAKNSLFFFMTIPRLKLLLEQPCFMTMSKANQILEWIWSNGAARMNWTGSFFEVFDQVYEDAYKQRSVNATVFMVRKLLALLRNDMLDSFANPVYYVFLNQTCLMRLDATKRTDYSAECSGDWRIEIEVQPKESTLMKSLIAMGVIDPFSVDYTDVCQRGHISKCDVNGNSQICFLQSPILFITLDHTMNSIHQDTDEENNRLPSRFEVDKELDFCTFSYKLRSFIHLTDAQPGFSSVYFVDDAGDWWCTMNGNVTTVLDINKILSDGLKIQILCYERQDK</sequence>
<evidence type="ECO:0000313" key="3">
    <source>
        <dbReference type="Proteomes" id="UP000011185"/>
    </source>
</evidence>
<dbReference type="VEuPathDB" id="MicrosporidiaDB:THOM_0734"/>
<dbReference type="AlphaFoldDB" id="L7JXY4"/>
<name>L7JXY4_TRAHO</name>
<dbReference type="InParanoid" id="L7JXY4"/>
<gene>
    <name evidence="2" type="ORF">THOM_0734</name>
</gene>
<keyword evidence="3" id="KW-1185">Reference proteome</keyword>
<organism evidence="2 3">
    <name type="scientific">Trachipleistophora hominis</name>
    <name type="common">Microsporidian parasite</name>
    <dbReference type="NCBI Taxonomy" id="72359"/>
    <lineage>
        <taxon>Eukaryota</taxon>
        <taxon>Fungi</taxon>
        <taxon>Fungi incertae sedis</taxon>
        <taxon>Microsporidia</taxon>
        <taxon>Pleistophoridae</taxon>
        <taxon>Trachipleistophora</taxon>
    </lineage>
</organism>
<protein>
    <submittedName>
        <fullName evidence="2">Uncharacterized protein</fullName>
    </submittedName>
</protein>
<evidence type="ECO:0000313" key="2">
    <source>
        <dbReference type="EMBL" id="ELQ76284.1"/>
    </source>
</evidence>
<accession>L7JXY4</accession>
<feature type="region of interest" description="Disordered" evidence="1">
    <location>
        <begin position="125"/>
        <end position="144"/>
    </location>
</feature>
<feature type="compositionally biased region" description="Basic and acidic residues" evidence="1">
    <location>
        <begin position="134"/>
        <end position="143"/>
    </location>
</feature>
<reference evidence="2 3" key="1">
    <citation type="journal article" date="2012" name="PLoS Pathog.">
        <title>The genome of the obligate intracellular parasite Trachipleistophora hominis: new insights into microsporidian genome dynamics and reductive evolution.</title>
        <authorList>
            <person name="Heinz E."/>
            <person name="Williams T.A."/>
            <person name="Nakjang S."/>
            <person name="Noel C.J."/>
            <person name="Swan D.C."/>
            <person name="Goldberg A.V."/>
            <person name="Harris S.R."/>
            <person name="Weinmaier T."/>
            <person name="Markert S."/>
            <person name="Becher D."/>
            <person name="Bernhardt J."/>
            <person name="Dagan T."/>
            <person name="Hacker C."/>
            <person name="Lucocq J.M."/>
            <person name="Schweder T."/>
            <person name="Rattei T."/>
            <person name="Hall N."/>
            <person name="Hirt R.P."/>
            <person name="Embley T.M."/>
        </authorList>
    </citation>
    <scope>NUCLEOTIDE SEQUENCE [LARGE SCALE GENOMIC DNA]</scope>
</reference>
<evidence type="ECO:0000256" key="1">
    <source>
        <dbReference type="SAM" id="MobiDB-lite"/>
    </source>
</evidence>